<feature type="transmembrane region" description="Helical" evidence="2">
    <location>
        <begin position="1116"/>
        <end position="1142"/>
    </location>
</feature>
<dbReference type="InterPro" id="IPR027463">
    <property type="entry name" value="AcrB_DN_DC_subdom"/>
</dbReference>
<dbReference type="Gene3D" id="3.30.70.1320">
    <property type="entry name" value="Multidrug efflux transporter AcrB pore domain like"/>
    <property type="match status" value="1"/>
</dbReference>
<dbReference type="InterPro" id="IPR001036">
    <property type="entry name" value="Acrflvin-R"/>
</dbReference>
<dbReference type="AlphaFoldDB" id="A0A5C6BMA0"/>
<feature type="transmembrane region" description="Helical" evidence="2">
    <location>
        <begin position="1039"/>
        <end position="1064"/>
    </location>
</feature>
<dbReference type="SUPFAM" id="SSF82693">
    <property type="entry name" value="Multidrug efflux transporter AcrB pore domain, PN1, PN2, PC1 and PC2 subdomains"/>
    <property type="match status" value="3"/>
</dbReference>
<protein>
    <submittedName>
        <fullName evidence="3">Toluene efflux pump membrane transporter TtgH</fullName>
    </submittedName>
</protein>
<gene>
    <name evidence="3" type="primary">ttgH</name>
    <name evidence="3" type="ORF">CA54_21360</name>
</gene>
<feature type="compositionally biased region" description="Pro residues" evidence="1">
    <location>
        <begin position="1164"/>
        <end position="1174"/>
    </location>
</feature>
<evidence type="ECO:0000256" key="2">
    <source>
        <dbReference type="SAM" id="Phobius"/>
    </source>
</evidence>
<evidence type="ECO:0000256" key="1">
    <source>
        <dbReference type="SAM" id="MobiDB-lite"/>
    </source>
</evidence>
<feature type="transmembrane region" description="Helical" evidence="2">
    <location>
        <begin position="559"/>
        <end position="577"/>
    </location>
</feature>
<accession>A0A5C6BMA0</accession>
<keyword evidence="2" id="KW-0472">Membrane</keyword>
<dbReference type="PANTHER" id="PTHR32063:SF11">
    <property type="entry name" value="CATION OR DRUG EFFLUX SYSTEM PROTEIN"/>
    <property type="match status" value="1"/>
</dbReference>
<keyword evidence="2" id="KW-1133">Transmembrane helix</keyword>
<proteinExistence type="predicted"/>
<keyword evidence="2" id="KW-0812">Transmembrane</keyword>
<dbReference type="GO" id="GO:0005886">
    <property type="term" value="C:plasma membrane"/>
    <property type="evidence" value="ECO:0007669"/>
    <property type="project" value="TreeGrafter"/>
</dbReference>
<organism evidence="3 4">
    <name type="scientific">Symmachiella macrocystis</name>
    <dbReference type="NCBI Taxonomy" id="2527985"/>
    <lineage>
        <taxon>Bacteria</taxon>
        <taxon>Pseudomonadati</taxon>
        <taxon>Planctomycetota</taxon>
        <taxon>Planctomycetia</taxon>
        <taxon>Planctomycetales</taxon>
        <taxon>Planctomycetaceae</taxon>
        <taxon>Symmachiella</taxon>
    </lineage>
</organism>
<dbReference type="Gene3D" id="3.30.70.1430">
    <property type="entry name" value="Multidrug efflux transporter AcrB pore domain"/>
    <property type="match status" value="2"/>
</dbReference>
<feature type="transmembrane region" description="Helical" evidence="2">
    <location>
        <begin position="443"/>
        <end position="466"/>
    </location>
</feature>
<feature type="transmembrane region" description="Helical" evidence="2">
    <location>
        <begin position="641"/>
        <end position="667"/>
    </location>
</feature>
<feature type="transmembrane region" description="Helical" evidence="2">
    <location>
        <begin position="416"/>
        <end position="437"/>
    </location>
</feature>
<dbReference type="EMBL" id="SJPP01000001">
    <property type="protein sequence ID" value="TWU13303.1"/>
    <property type="molecule type" value="Genomic_DNA"/>
</dbReference>
<feature type="transmembrane region" description="Helical" evidence="2">
    <location>
        <begin position="1085"/>
        <end position="1110"/>
    </location>
</feature>
<dbReference type="GO" id="GO:0042910">
    <property type="term" value="F:xenobiotic transmembrane transporter activity"/>
    <property type="evidence" value="ECO:0007669"/>
    <property type="project" value="TreeGrafter"/>
</dbReference>
<feature type="transmembrane region" description="Helical" evidence="2">
    <location>
        <begin position="1012"/>
        <end position="1033"/>
    </location>
</feature>
<reference evidence="3 4" key="1">
    <citation type="submission" date="2019-02" db="EMBL/GenBank/DDBJ databases">
        <title>Deep-cultivation of Planctomycetes and their phenomic and genomic characterization uncovers novel biology.</title>
        <authorList>
            <person name="Wiegand S."/>
            <person name="Jogler M."/>
            <person name="Boedeker C."/>
            <person name="Pinto D."/>
            <person name="Vollmers J."/>
            <person name="Rivas-Marin E."/>
            <person name="Kohn T."/>
            <person name="Peeters S.H."/>
            <person name="Heuer A."/>
            <person name="Rast P."/>
            <person name="Oberbeckmann S."/>
            <person name="Bunk B."/>
            <person name="Jeske O."/>
            <person name="Meyerdierks A."/>
            <person name="Storesund J.E."/>
            <person name="Kallscheuer N."/>
            <person name="Luecker S."/>
            <person name="Lage O.M."/>
            <person name="Pohl T."/>
            <person name="Merkel B.J."/>
            <person name="Hornburger P."/>
            <person name="Mueller R.-W."/>
            <person name="Bruemmer F."/>
            <person name="Labrenz M."/>
            <person name="Spormann A.M."/>
            <person name="Op Den Camp H."/>
            <person name="Overmann J."/>
            <person name="Amann R."/>
            <person name="Jetten M.S.M."/>
            <person name="Mascher T."/>
            <person name="Medema M.H."/>
            <person name="Devos D.P."/>
            <person name="Kaster A.-K."/>
            <person name="Ovreas L."/>
            <person name="Rohde M."/>
            <person name="Galperin M.Y."/>
            <person name="Jogler C."/>
        </authorList>
    </citation>
    <scope>NUCLEOTIDE SEQUENCE [LARGE SCALE GENOMIC DNA]</scope>
    <source>
        <strain evidence="3 4">CA54</strain>
    </source>
</reference>
<feature type="transmembrane region" description="Helical" evidence="2">
    <location>
        <begin position="988"/>
        <end position="1005"/>
    </location>
</feature>
<keyword evidence="4" id="KW-1185">Reference proteome</keyword>
<feature type="transmembrane region" description="Helical" evidence="2">
    <location>
        <begin position="519"/>
        <end position="538"/>
    </location>
</feature>
<dbReference type="SUPFAM" id="SSF82866">
    <property type="entry name" value="Multidrug efflux transporter AcrB transmembrane domain"/>
    <property type="match status" value="2"/>
</dbReference>
<dbReference type="Gene3D" id="3.30.70.1440">
    <property type="entry name" value="Multidrug efflux transporter AcrB pore domain"/>
    <property type="match status" value="1"/>
</dbReference>
<dbReference type="SUPFAM" id="SSF82714">
    <property type="entry name" value="Multidrug efflux transporter AcrB TolC docking domain, DN and DC subdomains"/>
    <property type="match status" value="2"/>
</dbReference>
<feature type="transmembrane region" description="Helical" evidence="2">
    <location>
        <begin position="390"/>
        <end position="409"/>
    </location>
</feature>
<evidence type="ECO:0000313" key="3">
    <source>
        <dbReference type="EMBL" id="TWU13303.1"/>
    </source>
</evidence>
<dbReference type="Pfam" id="PF00873">
    <property type="entry name" value="ACR_tran"/>
    <property type="match status" value="2"/>
</dbReference>
<feature type="transmembrane region" description="Helical" evidence="2">
    <location>
        <begin position="487"/>
        <end position="507"/>
    </location>
</feature>
<sequence length="1174" mass="126904">MAALVPAYNQRDRPHRTTQTCRRHSNFHKLRPCRFAGVLLNMSRFFIDRPNFAWVLSIIIVIAGGVCYQTLPTAQYPPIVPPTIQVIAVYPGGNAQTVADSVAEPIEAQVNGVEGMIYMSSTSTNNGQYNLIVSFEVGTDVNTALMLVQTRVQLALAQLPVSVQEQGVSVKLKSANMLLAINLISPDNRYDSLYLSNYAQINVFDPISRVPGVGMAKFLGERSYSMRAWLEPQKLAALDMTAGDVVDAIRQQNVDVAAGNVGQEPVPPGQEFQLVLNTVGRLSTVEQFEKIVVKVGTGGKLVYLSDVARVELGSQNSDLSCTLTVRKDEKLVQYPSVALGVYTTPTANALATGDAVKAKMEELKAQFPQGVDYVIAYDTTPFIRDSVDDVINTIYIAAGLVIVVILVFLQDWRAMLLPMIDIVVALIGTFMVMKMLGFSLNNLSLFGLVLAVGIVVDDSIVVVENIERWMGEGLPAREATLKAMAEITGPVFGISLVLASVFIPTAFVPGLVGEFYRQFALTIATAALFSATNALTMAPARAVAWIKPHGGENAVEREALPRAGIAVLFGVLSYYLLQSWAADFVPPTDDEFTRWAVRAALFLPGAVVGWLIGPLLNRILSLIFGAFNKVFDLFTNGYTRIVGLSLRLCIIVLIIYAGLLGLTGYGLKTAPKGFIPAQDQGYVLVNVVLPDSASVQRTEATMKKLEEIALDTPGVESAMSVSGFSVVLACDASNWGTIFVILDEFKDRTTPDTQAVGIIKALNARYHKEVINCEARVLGAPPVPGLGGAGGLQIQIEDRTGQGLQELQDVTESIVSQAHAQPEIGMMLSTFKADSPQLAVDIDREAVMQMGVKLQDVNETLSANMGSMYVNQFNRFGRIWQVNVEAEGKFRTNPENLKLLQVRNSQDEMVPLGALINVHYVNGPTFVMRYNDVNSSSLIFGPGPGESAGQAMAKMEQICAPDNLPGGFGYAWTGIAYQAVTASSTGSLIFALSLVLVYLVLVALYESWSLPVGIVLVVPMCLLSSVAGLVWIAHKPVDIFAQIGFIVLIAMAAKNAILIVEYAVDQRAEGLSRREATLLACKLRLRPILMTSFAFVFGVLPLMIATGAGWEMRRSLGTAVFSGMIGVTFFGVFLTPVFYYVISWCAERKAPPPTKSADNGAQPDSPPPASDSVT</sequence>
<feature type="region of interest" description="Disordered" evidence="1">
    <location>
        <begin position="1150"/>
        <end position="1174"/>
    </location>
</feature>
<dbReference type="Proteomes" id="UP000320735">
    <property type="component" value="Unassembled WGS sequence"/>
</dbReference>
<dbReference type="PANTHER" id="PTHR32063">
    <property type="match status" value="1"/>
</dbReference>
<dbReference type="Gene3D" id="3.30.2090.10">
    <property type="entry name" value="Multidrug efflux transporter AcrB TolC docking domain, DN and DC subdomains"/>
    <property type="match status" value="2"/>
</dbReference>
<evidence type="ECO:0000313" key="4">
    <source>
        <dbReference type="Proteomes" id="UP000320735"/>
    </source>
</evidence>
<feature type="transmembrane region" description="Helical" evidence="2">
    <location>
        <begin position="52"/>
        <end position="71"/>
    </location>
</feature>
<feature type="transmembrane region" description="Helical" evidence="2">
    <location>
        <begin position="597"/>
        <end position="620"/>
    </location>
</feature>
<comment type="caution">
    <text evidence="3">The sequence shown here is derived from an EMBL/GenBank/DDBJ whole genome shotgun (WGS) entry which is preliminary data.</text>
</comment>
<dbReference type="Gene3D" id="1.20.1640.10">
    <property type="entry name" value="Multidrug efflux transporter AcrB transmembrane domain"/>
    <property type="match status" value="2"/>
</dbReference>
<name>A0A5C6BMA0_9PLAN</name>
<dbReference type="PRINTS" id="PR00702">
    <property type="entry name" value="ACRIFLAVINRP"/>
</dbReference>